<keyword evidence="1" id="KW-0808">Transferase</keyword>
<protein>
    <submittedName>
        <fullName evidence="4">PfkB family carbohydrate kinase</fullName>
    </submittedName>
</protein>
<dbReference type="Proteomes" id="UP001611415">
    <property type="component" value="Unassembled WGS sequence"/>
</dbReference>
<dbReference type="Pfam" id="PF00294">
    <property type="entry name" value="PfkB"/>
    <property type="match status" value="1"/>
</dbReference>
<dbReference type="Gene3D" id="3.40.1190.20">
    <property type="match status" value="1"/>
</dbReference>
<dbReference type="GO" id="GO:0016301">
    <property type="term" value="F:kinase activity"/>
    <property type="evidence" value="ECO:0007669"/>
    <property type="project" value="UniProtKB-KW"/>
</dbReference>
<evidence type="ECO:0000256" key="1">
    <source>
        <dbReference type="ARBA" id="ARBA00022679"/>
    </source>
</evidence>
<organism evidence="4 5">
    <name type="scientific">Nocardia xishanensis</name>
    <dbReference type="NCBI Taxonomy" id="238964"/>
    <lineage>
        <taxon>Bacteria</taxon>
        <taxon>Bacillati</taxon>
        <taxon>Actinomycetota</taxon>
        <taxon>Actinomycetes</taxon>
        <taxon>Mycobacteriales</taxon>
        <taxon>Nocardiaceae</taxon>
        <taxon>Nocardia</taxon>
    </lineage>
</organism>
<reference evidence="4 5" key="1">
    <citation type="submission" date="2024-10" db="EMBL/GenBank/DDBJ databases">
        <title>The Natural Products Discovery Center: Release of the First 8490 Sequenced Strains for Exploring Actinobacteria Biosynthetic Diversity.</title>
        <authorList>
            <person name="Kalkreuter E."/>
            <person name="Kautsar S.A."/>
            <person name="Yang D."/>
            <person name="Bader C.D."/>
            <person name="Teijaro C.N."/>
            <person name="Fluegel L."/>
            <person name="Davis C.M."/>
            <person name="Simpson J.R."/>
            <person name="Lauterbach L."/>
            <person name="Steele A.D."/>
            <person name="Gui C."/>
            <person name="Meng S."/>
            <person name="Li G."/>
            <person name="Viehrig K."/>
            <person name="Ye F."/>
            <person name="Su P."/>
            <person name="Kiefer A.F."/>
            <person name="Nichols A."/>
            <person name="Cepeda A.J."/>
            <person name="Yan W."/>
            <person name="Fan B."/>
            <person name="Jiang Y."/>
            <person name="Adhikari A."/>
            <person name="Zheng C.-J."/>
            <person name="Schuster L."/>
            <person name="Cowan T.M."/>
            <person name="Smanski M.J."/>
            <person name="Chevrette M.G."/>
            <person name="De Carvalho L.P.S."/>
            <person name="Shen B."/>
        </authorList>
    </citation>
    <scope>NUCLEOTIDE SEQUENCE [LARGE SCALE GENOMIC DNA]</scope>
    <source>
        <strain evidence="4 5">NPDC019275</strain>
    </source>
</reference>
<keyword evidence="5" id="KW-1185">Reference proteome</keyword>
<dbReference type="InterPro" id="IPR029056">
    <property type="entry name" value="Ribokinase-like"/>
</dbReference>
<evidence type="ECO:0000256" key="2">
    <source>
        <dbReference type="ARBA" id="ARBA00022777"/>
    </source>
</evidence>
<evidence type="ECO:0000259" key="3">
    <source>
        <dbReference type="Pfam" id="PF00294"/>
    </source>
</evidence>
<dbReference type="InterPro" id="IPR011611">
    <property type="entry name" value="PfkB_dom"/>
</dbReference>
<proteinExistence type="predicted"/>
<evidence type="ECO:0000313" key="5">
    <source>
        <dbReference type="Proteomes" id="UP001611415"/>
    </source>
</evidence>
<keyword evidence="2 4" id="KW-0418">Kinase</keyword>
<dbReference type="SUPFAM" id="SSF53613">
    <property type="entry name" value="Ribokinase-like"/>
    <property type="match status" value="1"/>
</dbReference>
<accession>A0ABW7X0R1</accession>
<dbReference type="PANTHER" id="PTHR10584">
    <property type="entry name" value="SUGAR KINASE"/>
    <property type="match status" value="1"/>
</dbReference>
<dbReference type="PANTHER" id="PTHR10584:SF166">
    <property type="entry name" value="RIBOKINASE"/>
    <property type="match status" value="1"/>
</dbReference>
<name>A0ABW7X0R1_9NOCA</name>
<dbReference type="RefSeq" id="WP_364823958.1">
    <property type="nucleotide sequence ID" value="NZ_JBFAYM010000012.1"/>
</dbReference>
<evidence type="ECO:0000313" key="4">
    <source>
        <dbReference type="EMBL" id="MFI2474685.1"/>
    </source>
</evidence>
<feature type="domain" description="Carbohydrate kinase PfkB" evidence="3">
    <location>
        <begin position="183"/>
        <end position="452"/>
    </location>
</feature>
<comment type="caution">
    <text evidence="4">The sequence shown here is derived from an EMBL/GenBank/DDBJ whole genome shotgun (WGS) entry which is preliminary data.</text>
</comment>
<gene>
    <name evidence="4" type="ORF">ACH49W_15020</name>
</gene>
<dbReference type="EMBL" id="JBIRYO010000008">
    <property type="protein sequence ID" value="MFI2474685.1"/>
    <property type="molecule type" value="Genomic_DNA"/>
</dbReference>
<sequence>MAPQNPRTIAIRDILTRLCTYYGLRPERLGNTEIDVTSLLELPIVRRHAQHNGLPAGESLLPVVRETVRQLPPTDRLIADSALALGLFRDNPPDGVDLARLYADNLGPRREYLVEHWRRLHEALGVDRVPEAPTVKRLRTSSEGDTFTALAGLLTADTGYVIPQAMPGGKILVSLPDSVRRPKSVTVVGDAVIDHLYRVDGFPAADRAARGNFTRPPGGKGLNRAVAAARLGLEVALVSAVGDDKDGAEILGFLTNENVRCDLVKIVEGGRSPVTAVIMDSSGETRLIGCKDDRVKLDVTDLHTGAVHAALASSEVVLLTLEHPKGVAEQVLAMVRGMRPRPQVILCPSPSPTVPQDLYQYLEVVDYLVGSPSELEAMLPVVPTDSAGGSAQRLRGLGVRAVCAIDKFGCSVLSERSKFDVSRFQEKSALKNSPGAAAAFSAALACRLVETGGELAAKDFIWATAAMIPTQKLGAVPRAMPDKDRIDDVVRLGNEQ</sequence>